<dbReference type="STRING" id="864069.MicloDRAFT_00011510"/>
<evidence type="ECO:0000256" key="5">
    <source>
        <dbReference type="ARBA" id="ARBA00023244"/>
    </source>
</evidence>
<evidence type="ECO:0000256" key="8">
    <source>
        <dbReference type="ARBA" id="ARBA00048617"/>
    </source>
</evidence>
<keyword evidence="5 9" id="KW-0627">Porphyrin biosynthesis</keyword>
<evidence type="ECO:0000256" key="3">
    <source>
        <dbReference type="ARBA" id="ARBA00013109"/>
    </source>
</evidence>
<evidence type="ECO:0000256" key="1">
    <source>
        <dbReference type="ARBA" id="ARBA00004772"/>
    </source>
</evidence>
<dbReference type="SUPFAM" id="SSF69618">
    <property type="entry name" value="HemD-like"/>
    <property type="match status" value="1"/>
</dbReference>
<evidence type="ECO:0000256" key="4">
    <source>
        <dbReference type="ARBA" id="ARBA00023239"/>
    </source>
</evidence>
<gene>
    <name evidence="11" type="ORF">MicloDRAFT_00011510</name>
</gene>
<feature type="domain" description="Tetrapyrrole biosynthesis uroporphyrinogen III synthase" evidence="10">
    <location>
        <begin position="17"/>
        <end position="231"/>
    </location>
</feature>
<name>I4Z0T9_9HYPH</name>
<protein>
    <recommendedName>
        <fullName evidence="7 9">Uroporphyrinogen-III synthase</fullName>
        <ecNumber evidence="3 9">4.2.1.75</ecNumber>
    </recommendedName>
</protein>
<dbReference type="UniPathway" id="UPA00251">
    <property type="reaction ID" value="UER00320"/>
</dbReference>
<dbReference type="eggNOG" id="COG1587">
    <property type="taxonomic scope" value="Bacteria"/>
</dbReference>
<dbReference type="GO" id="GO:0006780">
    <property type="term" value="P:uroporphyrinogen III biosynthetic process"/>
    <property type="evidence" value="ECO:0007669"/>
    <property type="project" value="UniProtKB-UniRule"/>
</dbReference>
<dbReference type="GO" id="GO:0006782">
    <property type="term" value="P:protoporphyrinogen IX biosynthetic process"/>
    <property type="evidence" value="ECO:0007669"/>
    <property type="project" value="UniProtKB-UniRule"/>
</dbReference>
<evidence type="ECO:0000313" key="11">
    <source>
        <dbReference type="EMBL" id="EIM29831.1"/>
    </source>
</evidence>
<comment type="catalytic activity">
    <reaction evidence="8 9">
        <text>hydroxymethylbilane = uroporphyrinogen III + H2O</text>
        <dbReference type="Rhea" id="RHEA:18965"/>
        <dbReference type="ChEBI" id="CHEBI:15377"/>
        <dbReference type="ChEBI" id="CHEBI:57308"/>
        <dbReference type="ChEBI" id="CHEBI:57845"/>
        <dbReference type="EC" id="4.2.1.75"/>
    </reaction>
</comment>
<evidence type="ECO:0000256" key="6">
    <source>
        <dbReference type="ARBA" id="ARBA00037589"/>
    </source>
</evidence>
<dbReference type="Pfam" id="PF02602">
    <property type="entry name" value="HEM4"/>
    <property type="match status" value="1"/>
</dbReference>
<organism evidence="11 12">
    <name type="scientific">Microvirga lotononidis</name>
    <dbReference type="NCBI Taxonomy" id="864069"/>
    <lineage>
        <taxon>Bacteria</taxon>
        <taxon>Pseudomonadati</taxon>
        <taxon>Pseudomonadota</taxon>
        <taxon>Alphaproteobacteria</taxon>
        <taxon>Hyphomicrobiales</taxon>
        <taxon>Methylobacteriaceae</taxon>
        <taxon>Microvirga</taxon>
    </lineage>
</organism>
<dbReference type="InterPro" id="IPR039793">
    <property type="entry name" value="UROS/Hem4"/>
</dbReference>
<comment type="pathway">
    <text evidence="1 9">Porphyrin-containing compound metabolism; protoporphyrin-IX biosynthesis; coproporphyrinogen-III from 5-aminolevulinate: step 3/4.</text>
</comment>
<dbReference type="Gene3D" id="3.40.50.10090">
    <property type="match status" value="2"/>
</dbReference>
<dbReference type="Proteomes" id="UP000003947">
    <property type="component" value="Unassembled WGS sequence"/>
</dbReference>
<dbReference type="PANTHER" id="PTHR38042">
    <property type="entry name" value="UROPORPHYRINOGEN-III SYNTHASE, CHLOROPLASTIC"/>
    <property type="match status" value="1"/>
</dbReference>
<sequence>MRVLLTRPQGQLEEVGAVLKARGIEWLGEPLLRIMPVPWNAAVLAGPQAVLLTSANASRELLKIPGARRDLPVFAVGPATEAPLQTAGFSNVQAAGGTAVNLMVHVRQKVDPRAGRLLYLSGRDISLDLAAGLAPVGFAVDRVIVYRASSVERLSARTLHEMSWNRIDGTVFLSARTAAVFCSLVIASGLVEACARMTAFAISLQVAEALKPAGFRQVVVAAAPSLDSIVEAILRRTTEDA</sequence>
<dbReference type="RefSeq" id="WP_009489829.1">
    <property type="nucleotide sequence ID" value="NZ_CP141050.1"/>
</dbReference>
<reference evidence="11 12" key="1">
    <citation type="submission" date="2012-02" db="EMBL/GenBank/DDBJ databases">
        <title>Improved High-Quality Draft sequence of Microvirga sp. WSM3557.</title>
        <authorList>
            <consortium name="US DOE Joint Genome Institute"/>
            <person name="Lucas S."/>
            <person name="Han J."/>
            <person name="Lapidus A."/>
            <person name="Cheng J.-F."/>
            <person name="Goodwin L."/>
            <person name="Pitluck S."/>
            <person name="Peters L."/>
            <person name="Zhang X."/>
            <person name="Detter J.C."/>
            <person name="Han C."/>
            <person name="Tapia R."/>
            <person name="Land M."/>
            <person name="Hauser L."/>
            <person name="Kyrpides N."/>
            <person name="Ivanova N."/>
            <person name="Pagani I."/>
            <person name="Brau L."/>
            <person name="Yates R."/>
            <person name="O'Hara G."/>
            <person name="Rui T."/>
            <person name="Howieson J."/>
            <person name="Reeve W."/>
            <person name="Woyke T."/>
        </authorList>
    </citation>
    <scope>NUCLEOTIDE SEQUENCE [LARGE SCALE GENOMIC DNA]</scope>
    <source>
        <strain evidence="11 12">WSM3557</strain>
    </source>
</reference>
<dbReference type="OrthoDB" id="7163809at2"/>
<evidence type="ECO:0000256" key="9">
    <source>
        <dbReference type="RuleBase" id="RU366031"/>
    </source>
</evidence>
<proteinExistence type="inferred from homology"/>
<evidence type="ECO:0000259" key="10">
    <source>
        <dbReference type="Pfam" id="PF02602"/>
    </source>
</evidence>
<dbReference type="CDD" id="cd06578">
    <property type="entry name" value="HemD"/>
    <property type="match status" value="1"/>
</dbReference>
<dbReference type="HOGENOM" id="CLU_011276_10_1_5"/>
<dbReference type="InterPro" id="IPR036108">
    <property type="entry name" value="4pyrrol_syn_uPrphyn_synt_sf"/>
</dbReference>
<comment type="function">
    <text evidence="6 9">Catalyzes cyclization of the linear tetrapyrrole, hydroxymethylbilane, to the macrocyclic uroporphyrinogen III.</text>
</comment>
<dbReference type="AlphaFoldDB" id="I4Z0T9"/>
<dbReference type="EC" id="4.2.1.75" evidence="3 9"/>
<accession>I4Z0T9</accession>
<evidence type="ECO:0000256" key="7">
    <source>
        <dbReference type="ARBA" id="ARBA00040167"/>
    </source>
</evidence>
<evidence type="ECO:0000256" key="2">
    <source>
        <dbReference type="ARBA" id="ARBA00008133"/>
    </source>
</evidence>
<dbReference type="PATRIC" id="fig|864069.3.peg.1276"/>
<evidence type="ECO:0000313" key="12">
    <source>
        <dbReference type="Proteomes" id="UP000003947"/>
    </source>
</evidence>
<keyword evidence="4 9" id="KW-0456">Lyase</keyword>
<dbReference type="GO" id="GO:0004852">
    <property type="term" value="F:uroporphyrinogen-III synthase activity"/>
    <property type="evidence" value="ECO:0007669"/>
    <property type="project" value="UniProtKB-UniRule"/>
</dbReference>
<dbReference type="InterPro" id="IPR003754">
    <property type="entry name" value="4pyrrol_synth_uPrphyn_synth"/>
</dbReference>
<comment type="similarity">
    <text evidence="2 9">Belongs to the uroporphyrinogen-III synthase family.</text>
</comment>
<dbReference type="PANTHER" id="PTHR38042:SF1">
    <property type="entry name" value="UROPORPHYRINOGEN-III SYNTHASE, CHLOROPLASTIC"/>
    <property type="match status" value="1"/>
</dbReference>
<keyword evidence="12" id="KW-1185">Reference proteome</keyword>
<dbReference type="EMBL" id="JH660640">
    <property type="protein sequence ID" value="EIM29831.1"/>
    <property type="molecule type" value="Genomic_DNA"/>
</dbReference>